<sequence>MRKRERRMQSEKEWEIERGELREEVERARELVQKSEERREAAVERGDEQERQYVSLTVRIAELEQEESSKAETLERESQLWKRDVALSRFEDKRARWAEERRRQEREMDEEAGEGEPLRKKTKLSPHEAVDGALSDFERQAGGCDLVSYLTMIQLLHHDELEERVGSLEQQVRMAEEGREETLLEHRRSLEEQRQRTVPLSGREAIDSVLSKLKGKTVDGQFVDFEFLPDAVKQQVRTLYEGWQAKSGKIE</sequence>
<reference evidence="2 3" key="1">
    <citation type="submission" date="2017-03" db="EMBL/GenBank/DDBJ databases">
        <title>Genomes of endolithic fungi from Antarctica.</title>
        <authorList>
            <person name="Coleine C."/>
            <person name="Masonjones S."/>
            <person name="Stajich J.E."/>
        </authorList>
    </citation>
    <scope>NUCLEOTIDE SEQUENCE [LARGE SCALE GENOMIC DNA]</scope>
    <source>
        <strain evidence="2 3">CCFEE 6315</strain>
    </source>
</reference>
<feature type="region of interest" description="Disordered" evidence="1">
    <location>
        <begin position="99"/>
        <end position="127"/>
    </location>
</feature>
<name>A0A4U0TMF8_9PEZI</name>
<evidence type="ECO:0000313" key="2">
    <source>
        <dbReference type="EMBL" id="TKA22946.1"/>
    </source>
</evidence>
<dbReference type="Proteomes" id="UP000308549">
    <property type="component" value="Unassembled WGS sequence"/>
</dbReference>
<accession>A0A4U0TMF8</accession>
<gene>
    <name evidence="2" type="ORF">B0A50_07688</name>
</gene>
<proteinExistence type="predicted"/>
<comment type="caution">
    <text evidence="2">The sequence shown here is derived from an EMBL/GenBank/DDBJ whole genome shotgun (WGS) entry which is preliminary data.</text>
</comment>
<dbReference type="EMBL" id="NAJL01000063">
    <property type="protein sequence ID" value="TKA22946.1"/>
    <property type="molecule type" value="Genomic_DNA"/>
</dbReference>
<evidence type="ECO:0000256" key="1">
    <source>
        <dbReference type="SAM" id="MobiDB-lite"/>
    </source>
</evidence>
<keyword evidence="3" id="KW-1185">Reference proteome</keyword>
<evidence type="ECO:0000313" key="3">
    <source>
        <dbReference type="Proteomes" id="UP000308549"/>
    </source>
</evidence>
<dbReference type="AlphaFoldDB" id="A0A4U0TMF8"/>
<protein>
    <submittedName>
        <fullName evidence="2">Uncharacterized protein</fullName>
    </submittedName>
</protein>
<organism evidence="2 3">
    <name type="scientific">Salinomyces thailandicus</name>
    <dbReference type="NCBI Taxonomy" id="706561"/>
    <lineage>
        <taxon>Eukaryota</taxon>
        <taxon>Fungi</taxon>
        <taxon>Dikarya</taxon>
        <taxon>Ascomycota</taxon>
        <taxon>Pezizomycotina</taxon>
        <taxon>Dothideomycetes</taxon>
        <taxon>Dothideomycetidae</taxon>
        <taxon>Mycosphaerellales</taxon>
        <taxon>Teratosphaeriaceae</taxon>
        <taxon>Salinomyces</taxon>
    </lineage>
</organism>